<keyword evidence="6 10" id="KW-0508">mRNA splicing</keyword>
<dbReference type="PROSITE" id="PS52002">
    <property type="entry name" value="SM"/>
    <property type="match status" value="1"/>
</dbReference>
<dbReference type="EMBL" id="JAPQKI010000009">
    <property type="protein sequence ID" value="KAJ5090254.1"/>
    <property type="molecule type" value="Genomic_DNA"/>
</dbReference>
<dbReference type="GO" id="GO:0005685">
    <property type="term" value="C:U1 snRNP"/>
    <property type="evidence" value="ECO:0007669"/>
    <property type="project" value="UniProtKB-ARBA"/>
</dbReference>
<organism evidence="13 14">
    <name type="scientific">Penicillium argentinense</name>
    <dbReference type="NCBI Taxonomy" id="1131581"/>
    <lineage>
        <taxon>Eukaryota</taxon>
        <taxon>Fungi</taxon>
        <taxon>Dikarya</taxon>
        <taxon>Ascomycota</taxon>
        <taxon>Pezizomycotina</taxon>
        <taxon>Eurotiomycetes</taxon>
        <taxon>Eurotiomycetidae</taxon>
        <taxon>Eurotiales</taxon>
        <taxon>Aspergillaceae</taxon>
        <taxon>Penicillium</taxon>
    </lineage>
</organism>
<comment type="similarity">
    <text evidence="3 10">Belongs to the snRNP core protein family.</text>
</comment>
<evidence type="ECO:0000256" key="10">
    <source>
        <dbReference type="RuleBase" id="RU365050"/>
    </source>
</evidence>
<evidence type="ECO:0000256" key="11">
    <source>
        <dbReference type="SAM" id="MobiDB-lite"/>
    </source>
</evidence>
<evidence type="ECO:0000256" key="6">
    <source>
        <dbReference type="ARBA" id="ARBA00023187"/>
    </source>
</evidence>
<dbReference type="InterPro" id="IPR027141">
    <property type="entry name" value="LSm4/Sm_D1/D3"/>
</dbReference>
<dbReference type="InterPro" id="IPR047575">
    <property type="entry name" value="Sm"/>
</dbReference>
<proteinExistence type="inferred from homology"/>
<feature type="domain" description="Sm" evidence="12">
    <location>
        <begin position="10"/>
        <end position="82"/>
    </location>
</feature>
<evidence type="ECO:0000256" key="8">
    <source>
        <dbReference type="ARBA" id="ARBA00023274"/>
    </source>
</evidence>
<dbReference type="GO" id="GO:0005681">
    <property type="term" value="C:spliceosomal complex"/>
    <property type="evidence" value="ECO:0007669"/>
    <property type="project" value="InterPro"/>
</dbReference>
<evidence type="ECO:0000256" key="7">
    <source>
        <dbReference type="ARBA" id="ARBA00023242"/>
    </source>
</evidence>
<dbReference type="PANTHER" id="PTHR23338">
    <property type="entry name" value="SMALL NUCLEAR RIBONUCLEOPROTEIN SM"/>
    <property type="match status" value="1"/>
</dbReference>
<dbReference type="CDD" id="cd01721">
    <property type="entry name" value="Sm_D3"/>
    <property type="match status" value="1"/>
</dbReference>
<reference evidence="13" key="1">
    <citation type="submission" date="2022-11" db="EMBL/GenBank/DDBJ databases">
        <authorList>
            <person name="Petersen C."/>
        </authorList>
    </citation>
    <scope>NUCLEOTIDE SEQUENCE</scope>
    <source>
        <strain evidence="13">IBT 30761</strain>
    </source>
</reference>
<evidence type="ECO:0000256" key="2">
    <source>
        <dbReference type="ARBA" id="ARBA00004514"/>
    </source>
</evidence>
<evidence type="ECO:0000256" key="9">
    <source>
        <dbReference type="ARBA" id="ARBA00025892"/>
    </source>
</evidence>
<comment type="subcellular location">
    <subcellularLocation>
        <location evidence="2">Cytoplasm</location>
        <location evidence="2">Cytosol</location>
    </subcellularLocation>
    <subcellularLocation>
        <location evidence="1 10">Nucleus</location>
    </subcellularLocation>
</comment>
<keyword evidence="4" id="KW-0963">Cytoplasm</keyword>
<evidence type="ECO:0000256" key="5">
    <source>
        <dbReference type="ARBA" id="ARBA00022664"/>
    </source>
</evidence>
<comment type="caution">
    <text evidence="13">The sequence shown here is derived from an EMBL/GenBank/DDBJ whole genome shotgun (WGS) entry which is preliminary data.</text>
</comment>
<dbReference type="InterPro" id="IPR010920">
    <property type="entry name" value="LSM_dom_sf"/>
</dbReference>
<keyword evidence="8 10" id="KW-0687">Ribonucleoprotein</keyword>
<evidence type="ECO:0000313" key="13">
    <source>
        <dbReference type="EMBL" id="KAJ5090254.1"/>
    </source>
</evidence>
<evidence type="ECO:0000256" key="4">
    <source>
        <dbReference type="ARBA" id="ARBA00022490"/>
    </source>
</evidence>
<reference evidence="13" key="2">
    <citation type="journal article" date="2023" name="IMA Fungus">
        <title>Comparative genomic study of the Penicillium genus elucidates a diverse pangenome and 15 lateral gene transfer events.</title>
        <authorList>
            <person name="Petersen C."/>
            <person name="Sorensen T."/>
            <person name="Nielsen M.R."/>
            <person name="Sondergaard T.E."/>
            <person name="Sorensen J.L."/>
            <person name="Fitzpatrick D.A."/>
            <person name="Frisvad J.C."/>
            <person name="Nielsen K.L."/>
        </authorList>
    </citation>
    <scope>NUCLEOTIDE SEQUENCE</scope>
    <source>
        <strain evidence="13">IBT 30761</strain>
    </source>
</reference>
<comment type="subunit">
    <text evidence="9">Component of the heptameric LSM1-LSM7 complex, which consists of LSM1, LSM2, LSM3, LSM4, LSM5, LSM6 and LSM7. Component of the heptameric LSM2-LSM8 complex, which consists of LSM2, LSM3, LSM4, LSM5, LSM6, LSM7 and LSM8. The LSm subunits form a seven-membered ring structure with a doughnut shape.</text>
</comment>
<dbReference type="GO" id="GO:0003723">
    <property type="term" value="F:RNA binding"/>
    <property type="evidence" value="ECO:0007669"/>
    <property type="project" value="InterPro"/>
</dbReference>
<evidence type="ECO:0000313" key="14">
    <source>
        <dbReference type="Proteomes" id="UP001149074"/>
    </source>
</evidence>
<dbReference type="AlphaFoldDB" id="A0A9W9K226"/>
<keyword evidence="5 10" id="KW-0507">mRNA processing</keyword>
<dbReference type="FunFam" id="2.30.30.100:FF:000002">
    <property type="entry name" value="Small nuclear ribonucleoprotein Sm D3"/>
    <property type="match status" value="1"/>
</dbReference>
<dbReference type="GO" id="GO:0000387">
    <property type="term" value="P:spliceosomal snRNP assembly"/>
    <property type="evidence" value="ECO:0007669"/>
    <property type="project" value="UniProtKB-UniRule"/>
</dbReference>
<dbReference type="GO" id="GO:0005829">
    <property type="term" value="C:cytosol"/>
    <property type="evidence" value="ECO:0007669"/>
    <property type="project" value="UniProtKB-SubCell"/>
</dbReference>
<dbReference type="Gene3D" id="2.30.30.100">
    <property type="match status" value="1"/>
</dbReference>
<evidence type="ECO:0000256" key="3">
    <source>
        <dbReference type="ARBA" id="ARBA00008146"/>
    </source>
</evidence>
<keyword evidence="14" id="KW-1185">Reference proteome</keyword>
<sequence>MGKTTSTIGVPIKLLHEAQGHIVTVEINTGDTYRGKLIESEDAMNVQLKDVSLTARNGKVSHLDEIYIRGSNVVFFIIPDMLRYAPFTCGRHLRQAQEPQTDQETANSNAPMFRARGQRGRGVGLARGRATVQRARGGRRG</sequence>
<accession>A0A9W9K226</accession>
<dbReference type="OrthoDB" id="6425924at2759"/>
<evidence type="ECO:0000256" key="1">
    <source>
        <dbReference type="ARBA" id="ARBA00004123"/>
    </source>
</evidence>
<keyword evidence="7 10" id="KW-0539">Nucleus</keyword>
<dbReference type="RefSeq" id="XP_056472235.1">
    <property type="nucleotide sequence ID" value="XM_056621429.1"/>
</dbReference>
<dbReference type="SUPFAM" id="SSF50182">
    <property type="entry name" value="Sm-like ribonucleoproteins"/>
    <property type="match status" value="1"/>
</dbReference>
<name>A0A9W9K226_9EURO</name>
<evidence type="ECO:0000259" key="12">
    <source>
        <dbReference type="PROSITE" id="PS52002"/>
    </source>
</evidence>
<dbReference type="InterPro" id="IPR001163">
    <property type="entry name" value="Sm_dom_euk/arc"/>
</dbReference>
<protein>
    <recommendedName>
        <fullName evidence="10">Small nuclear ribonucleoprotein Sm D3</fullName>
        <shortName evidence="10">Sm-D3</shortName>
    </recommendedName>
    <alternativeName>
        <fullName evidence="10">snRNP core protein D3</fullName>
    </alternativeName>
</protein>
<gene>
    <name evidence="13" type="ORF">N7532_008938</name>
</gene>
<feature type="region of interest" description="Disordered" evidence="11">
    <location>
        <begin position="119"/>
        <end position="141"/>
    </location>
</feature>
<dbReference type="InterPro" id="IPR034099">
    <property type="entry name" value="SmD3"/>
</dbReference>
<dbReference type="SMART" id="SM00651">
    <property type="entry name" value="Sm"/>
    <property type="match status" value="1"/>
</dbReference>
<dbReference type="GeneID" id="81360408"/>
<dbReference type="Pfam" id="PF01423">
    <property type="entry name" value="LSM"/>
    <property type="match status" value="1"/>
</dbReference>
<dbReference type="Proteomes" id="UP001149074">
    <property type="component" value="Unassembled WGS sequence"/>
</dbReference>